<dbReference type="GO" id="GO:0004222">
    <property type="term" value="F:metalloendopeptidase activity"/>
    <property type="evidence" value="ECO:0007669"/>
    <property type="project" value="InterPro"/>
</dbReference>
<sequence>MPLGQALAKFEMHRDDAKKEAWCRDFTDNVRGIFQSKKDHGPGRPYRGDAWLREQIGDERLDEIFQQYDRRPFVDRSINKTLLWVKGNIFLSNDYSVYVRASNRPFLLIPVTEDWMSHVRVLWGTALLYTHYGFIEDPQVRKYFNIKALPLLKPLCKSMADAAYWAVEKQSNLRFRYFKTHTEGNINALQQAFHKIEKACDLGSDNIVFRCDPPNHHCDKAAGYVPLYPADESNNQVFLCPSFFNKYHYHDVDRGRILVHETSHIPYIRHTEDYNTYGLLASLALSKELSLYHADTFGWFALAAYNKDY</sequence>
<gene>
    <name evidence="9" type="ORF">OOW_P131scaffold01644g1</name>
</gene>
<keyword evidence="3" id="KW-0645">Protease</keyword>
<evidence type="ECO:0000256" key="1">
    <source>
        <dbReference type="ARBA" id="ARBA00001947"/>
    </source>
</evidence>
<dbReference type="GO" id="GO:0046872">
    <property type="term" value="F:metal ion binding"/>
    <property type="evidence" value="ECO:0007669"/>
    <property type="project" value="UniProtKB-KW"/>
</dbReference>
<dbReference type="InterPro" id="IPR029463">
    <property type="entry name" value="Lys_MEP"/>
</dbReference>
<dbReference type="SMART" id="SM01351">
    <property type="entry name" value="Aspzincin_M35"/>
    <property type="match status" value="1"/>
</dbReference>
<proteinExistence type="inferred from homology"/>
<protein>
    <recommendedName>
        <fullName evidence="8">Lysine-specific metallo-endopeptidase domain-containing protein</fullName>
    </recommendedName>
</protein>
<dbReference type="GO" id="GO:0006508">
    <property type="term" value="P:proteolysis"/>
    <property type="evidence" value="ECO:0007669"/>
    <property type="project" value="UniProtKB-KW"/>
</dbReference>
<dbReference type="EMBL" id="JH795054">
    <property type="protein sequence ID" value="ELQ58351.1"/>
    <property type="molecule type" value="Genomic_DNA"/>
</dbReference>
<evidence type="ECO:0000256" key="4">
    <source>
        <dbReference type="ARBA" id="ARBA00022723"/>
    </source>
</evidence>
<keyword evidence="6" id="KW-0862">Zinc</keyword>
<comment type="similarity">
    <text evidence="2">Belongs to the peptidase M35 family.</text>
</comment>
<evidence type="ECO:0000256" key="6">
    <source>
        <dbReference type="ARBA" id="ARBA00022833"/>
    </source>
</evidence>
<keyword evidence="4" id="KW-0479">Metal-binding</keyword>
<organism>
    <name type="scientific">Pyricularia oryzae (strain P131)</name>
    <name type="common">Rice blast fungus</name>
    <name type="synonym">Magnaporthe oryzae</name>
    <dbReference type="NCBI Taxonomy" id="1143193"/>
    <lineage>
        <taxon>Eukaryota</taxon>
        <taxon>Fungi</taxon>
        <taxon>Dikarya</taxon>
        <taxon>Ascomycota</taxon>
        <taxon>Pezizomycotina</taxon>
        <taxon>Sordariomycetes</taxon>
        <taxon>Sordariomycetidae</taxon>
        <taxon>Magnaporthales</taxon>
        <taxon>Pyriculariaceae</taxon>
        <taxon>Pyricularia</taxon>
    </lineage>
</organism>
<dbReference type="SUPFAM" id="SSF55486">
    <property type="entry name" value="Metalloproteases ('zincins'), catalytic domain"/>
    <property type="match status" value="1"/>
</dbReference>
<reference evidence="9" key="1">
    <citation type="journal article" date="2012" name="PLoS Genet.">
        <title>Comparative analysis of the genomes of two field isolates of the rice blast fungus Magnaporthe oryzae.</title>
        <authorList>
            <person name="Xue M."/>
            <person name="Yang J."/>
            <person name="Li Z."/>
            <person name="Hu S."/>
            <person name="Yao N."/>
            <person name="Dean R.A."/>
            <person name="Zhao W."/>
            <person name="Shen M."/>
            <person name="Zhang H."/>
            <person name="Li C."/>
            <person name="Liu L."/>
            <person name="Cao L."/>
            <person name="Xu X."/>
            <person name="Xing Y."/>
            <person name="Hsiang T."/>
            <person name="Zhang Z."/>
            <person name="Xu J.R."/>
            <person name="Peng Y.L."/>
        </authorList>
    </citation>
    <scope>NUCLEOTIDE SEQUENCE [LARGE SCALE GENOMIC DNA]</scope>
    <source>
        <strain evidence="9">P131</strain>
    </source>
</reference>
<dbReference type="PANTHER" id="PTHR37016:SF3">
    <property type="entry name" value="NEUTRAL PROTEASE 2-RELATED"/>
    <property type="match status" value="1"/>
</dbReference>
<evidence type="ECO:0000256" key="5">
    <source>
        <dbReference type="ARBA" id="ARBA00022801"/>
    </source>
</evidence>
<name>L7IQY4_PYRO1</name>
<keyword evidence="5" id="KW-0378">Hydrolase</keyword>
<evidence type="ECO:0000313" key="9">
    <source>
        <dbReference type="EMBL" id="ELQ58351.1"/>
    </source>
</evidence>
<comment type="cofactor">
    <cofactor evidence="1">
        <name>Zn(2+)</name>
        <dbReference type="ChEBI" id="CHEBI:29105"/>
    </cofactor>
</comment>
<evidence type="ECO:0000256" key="7">
    <source>
        <dbReference type="ARBA" id="ARBA00023049"/>
    </source>
</evidence>
<accession>L7IQY4</accession>
<dbReference type="AlphaFoldDB" id="L7IQY4"/>
<evidence type="ECO:0000256" key="2">
    <source>
        <dbReference type="ARBA" id="ARBA00010279"/>
    </source>
</evidence>
<dbReference type="PANTHER" id="PTHR37016">
    <property type="match status" value="1"/>
</dbReference>
<evidence type="ECO:0000259" key="8">
    <source>
        <dbReference type="SMART" id="SM01351"/>
    </source>
</evidence>
<feature type="domain" description="Lysine-specific metallo-endopeptidase" evidence="8">
    <location>
        <begin position="160"/>
        <end position="302"/>
    </location>
</feature>
<dbReference type="Gene3D" id="3.40.390.10">
    <property type="entry name" value="Collagenase (Catalytic Domain)"/>
    <property type="match status" value="1"/>
</dbReference>
<keyword evidence="7" id="KW-0482">Metalloprotease</keyword>
<evidence type="ECO:0000256" key="3">
    <source>
        <dbReference type="ARBA" id="ARBA00022670"/>
    </source>
</evidence>
<dbReference type="Pfam" id="PF14521">
    <property type="entry name" value="Aspzincin_M35"/>
    <property type="match status" value="1"/>
</dbReference>
<dbReference type="InterPro" id="IPR024079">
    <property type="entry name" value="MetalloPept_cat_dom_sf"/>
</dbReference>
<dbReference type="InterPro" id="IPR050414">
    <property type="entry name" value="Fungal_M35_metalloproteases"/>
</dbReference>